<proteinExistence type="predicted"/>
<protein>
    <recommendedName>
        <fullName evidence="2">ASCH domain-containing protein</fullName>
    </recommendedName>
</protein>
<dbReference type="EMBL" id="UINC01000794">
    <property type="protein sequence ID" value="SUZ61307.1"/>
    <property type="molecule type" value="Genomic_DNA"/>
</dbReference>
<gene>
    <name evidence="1" type="ORF">METZ01_LOCUS14161</name>
</gene>
<accession>A0A381P4F7</accession>
<sequence length="107" mass="12756">MSLKLTLKKMPFQVMVTGEKNIEFRCPSKWIESRLFNKENNKRNYKFIEFTNGYGKSRPFFKAIYNGFYVSDKINKIYSNGLKVESNEKTYCIKIGDIIEIKNYDRI</sequence>
<name>A0A381P4F7_9ZZZZ</name>
<reference evidence="1" key="1">
    <citation type="submission" date="2018-05" db="EMBL/GenBank/DDBJ databases">
        <authorList>
            <person name="Lanie J.A."/>
            <person name="Ng W.-L."/>
            <person name="Kazmierczak K.M."/>
            <person name="Andrzejewski T.M."/>
            <person name="Davidsen T.M."/>
            <person name="Wayne K.J."/>
            <person name="Tettelin H."/>
            <person name="Glass J.I."/>
            <person name="Rusch D."/>
            <person name="Podicherti R."/>
            <person name="Tsui H.-C.T."/>
            <person name="Winkler M.E."/>
        </authorList>
    </citation>
    <scope>NUCLEOTIDE SEQUENCE</scope>
</reference>
<dbReference type="AlphaFoldDB" id="A0A381P4F7"/>
<evidence type="ECO:0008006" key="2">
    <source>
        <dbReference type="Google" id="ProtNLM"/>
    </source>
</evidence>
<organism evidence="1">
    <name type="scientific">marine metagenome</name>
    <dbReference type="NCBI Taxonomy" id="408172"/>
    <lineage>
        <taxon>unclassified sequences</taxon>
        <taxon>metagenomes</taxon>
        <taxon>ecological metagenomes</taxon>
    </lineage>
</organism>
<evidence type="ECO:0000313" key="1">
    <source>
        <dbReference type="EMBL" id="SUZ61307.1"/>
    </source>
</evidence>